<keyword evidence="3" id="KW-1185">Reference proteome</keyword>
<reference evidence="2" key="2">
    <citation type="submission" date="2023-02" db="EMBL/GenBank/DDBJ databases">
        <authorList>
            <consortium name="DOE Joint Genome Institute"/>
            <person name="Mondo S.J."/>
            <person name="Chang Y."/>
            <person name="Wang Y."/>
            <person name="Ahrendt S."/>
            <person name="Andreopoulos W."/>
            <person name="Barry K."/>
            <person name="Beard J."/>
            <person name="Benny G.L."/>
            <person name="Blankenship S."/>
            <person name="Bonito G."/>
            <person name="Cuomo C."/>
            <person name="Desiro A."/>
            <person name="Gervers K.A."/>
            <person name="Hundley H."/>
            <person name="Kuo A."/>
            <person name="LaButti K."/>
            <person name="Lang B.F."/>
            <person name="Lipzen A."/>
            <person name="O'Donnell K."/>
            <person name="Pangilinan J."/>
            <person name="Reynolds N."/>
            <person name="Sandor L."/>
            <person name="Smith M.W."/>
            <person name="Tsang A."/>
            <person name="Grigoriev I.V."/>
            <person name="Stajich J.E."/>
            <person name="Spatafora J.W."/>
        </authorList>
    </citation>
    <scope>NUCLEOTIDE SEQUENCE</scope>
    <source>
        <strain evidence="2">RSA 2281</strain>
    </source>
</reference>
<evidence type="ECO:0000256" key="1">
    <source>
        <dbReference type="SAM" id="MobiDB-lite"/>
    </source>
</evidence>
<feature type="region of interest" description="Disordered" evidence="1">
    <location>
        <begin position="102"/>
        <end position="125"/>
    </location>
</feature>
<name>A0AAD5KCV0_9FUNG</name>
<reference evidence="2" key="1">
    <citation type="journal article" date="2022" name="IScience">
        <title>Evolution of zygomycete secretomes and the origins of terrestrial fungal ecologies.</title>
        <authorList>
            <person name="Chang Y."/>
            <person name="Wang Y."/>
            <person name="Mondo S."/>
            <person name="Ahrendt S."/>
            <person name="Andreopoulos W."/>
            <person name="Barry K."/>
            <person name="Beard J."/>
            <person name="Benny G.L."/>
            <person name="Blankenship S."/>
            <person name="Bonito G."/>
            <person name="Cuomo C."/>
            <person name="Desiro A."/>
            <person name="Gervers K.A."/>
            <person name="Hundley H."/>
            <person name="Kuo A."/>
            <person name="LaButti K."/>
            <person name="Lang B.F."/>
            <person name="Lipzen A."/>
            <person name="O'Donnell K."/>
            <person name="Pangilinan J."/>
            <person name="Reynolds N."/>
            <person name="Sandor L."/>
            <person name="Smith M.E."/>
            <person name="Tsang A."/>
            <person name="Grigoriev I.V."/>
            <person name="Stajich J.E."/>
            <person name="Spatafora J.W."/>
        </authorList>
    </citation>
    <scope>NUCLEOTIDE SEQUENCE</scope>
    <source>
        <strain evidence="2">RSA 2281</strain>
    </source>
</reference>
<dbReference type="Proteomes" id="UP001209540">
    <property type="component" value="Unassembled WGS sequence"/>
</dbReference>
<dbReference type="AlphaFoldDB" id="A0AAD5KCV0"/>
<evidence type="ECO:0000313" key="3">
    <source>
        <dbReference type="Proteomes" id="UP001209540"/>
    </source>
</evidence>
<sequence>MSNKNDAYSSSSAYIRDLSYNKLAHYYHSTKDTSIRKYVLITNILRLTHLDNVHTEQDYYHSTTTTITTEDPMEIDHYNDTQDDALEQQWLDSCLDELEKEEQTWSPLPPTVENQQKQQEQEKERSCHYLTHDDHDQNKNTMSKQDQQQSTQIYFHAGVVACFSSIEYSLK</sequence>
<protein>
    <submittedName>
        <fullName evidence="2">Uncharacterized protein</fullName>
    </submittedName>
</protein>
<gene>
    <name evidence="2" type="ORF">BDA99DRAFT_493384</name>
</gene>
<accession>A0AAD5KCV0</accession>
<organism evidence="2 3">
    <name type="scientific">Phascolomyces articulosus</name>
    <dbReference type="NCBI Taxonomy" id="60185"/>
    <lineage>
        <taxon>Eukaryota</taxon>
        <taxon>Fungi</taxon>
        <taxon>Fungi incertae sedis</taxon>
        <taxon>Mucoromycota</taxon>
        <taxon>Mucoromycotina</taxon>
        <taxon>Mucoromycetes</taxon>
        <taxon>Mucorales</taxon>
        <taxon>Lichtheimiaceae</taxon>
        <taxon>Phascolomyces</taxon>
    </lineage>
</organism>
<evidence type="ECO:0000313" key="2">
    <source>
        <dbReference type="EMBL" id="KAI9278891.1"/>
    </source>
</evidence>
<dbReference type="EMBL" id="JAIXMP010000001">
    <property type="protein sequence ID" value="KAI9278891.1"/>
    <property type="molecule type" value="Genomic_DNA"/>
</dbReference>
<proteinExistence type="predicted"/>
<comment type="caution">
    <text evidence="2">The sequence shown here is derived from an EMBL/GenBank/DDBJ whole genome shotgun (WGS) entry which is preliminary data.</text>
</comment>